<dbReference type="PANTHER" id="PTHR42941:SF1">
    <property type="entry name" value="SLL1037 PROTEIN"/>
    <property type="match status" value="1"/>
</dbReference>
<name>A0AB72UEY3_9PROT</name>
<dbReference type="NCBIfam" id="TIGR02122">
    <property type="entry name" value="TRAP_TAXI"/>
    <property type="match status" value="1"/>
</dbReference>
<sequence length="442" mass="49221">MGCEDWFITNDEWTVLRFEIGMRMIATGMLAVLLSAGAAGAYAQQSGTVAEDASADMSPVDVLPDIDVDTYDDAIIDPAKSNPDLIDGLIYKPDAIPLSQYRRRTTDPESLAVLSNTDVIAGDGQTERSYYAAIYSGSTSGVYFKVAAQICEMMSRTFERHRVHCVPLRSQGVGSNIRLMKEGRVQLAIVQSNNNWEAQKGIAPIPGARSVMSLHDEMGLLVVRNDSGIESVGDLRGKRINIGPEGSASRELWLELLSRYDITLEDLDTVYNVAQDYNELGICENYIDAFGLWIGHPATLIEDTLGCGARVVGMGGPLTDEMVRANQYFFNQVLPAKTYSAQEEAIASYGFKASLIAYEPADPYVVYWITRIVHENIDRMKEMYPTFRSVVADDMYEKGNFLPFHKGAACYWETDAHACDWQPYYQQADPKGPSKWNYSYQQ</sequence>
<dbReference type="PANTHER" id="PTHR42941">
    <property type="entry name" value="SLL1037 PROTEIN"/>
    <property type="match status" value="1"/>
</dbReference>
<dbReference type="Proteomes" id="UP000007127">
    <property type="component" value="Chromosome"/>
</dbReference>
<protein>
    <recommendedName>
        <fullName evidence="3">TAXI family TRAP transporter solute-binding subunit</fullName>
    </recommendedName>
</protein>
<evidence type="ECO:0008006" key="3">
    <source>
        <dbReference type="Google" id="ProtNLM"/>
    </source>
</evidence>
<gene>
    <name evidence="1" type="ORF">TH3_13870</name>
</gene>
<dbReference type="SUPFAM" id="SSF53850">
    <property type="entry name" value="Periplasmic binding protein-like II"/>
    <property type="match status" value="1"/>
</dbReference>
<dbReference type="KEGG" id="txi:TH3_13870"/>
<evidence type="ECO:0000313" key="2">
    <source>
        <dbReference type="Proteomes" id="UP000007127"/>
    </source>
</evidence>
<accession>A0AB72UEY3</accession>
<evidence type="ECO:0000313" key="1">
    <source>
        <dbReference type="EMBL" id="AJD52886.1"/>
    </source>
</evidence>
<dbReference type="InterPro" id="IPR011852">
    <property type="entry name" value="TRAP_TAXI"/>
</dbReference>
<dbReference type="Pfam" id="PF16868">
    <property type="entry name" value="NMT1_3"/>
    <property type="match status" value="1"/>
</dbReference>
<proteinExistence type="predicted"/>
<organism evidence="1 2">
    <name type="scientific">Thalassospira xiamenensis M-5 = DSM 17429</name>
    <dbReference type="NCBI Taxonomy" id="1123366"/>
    <lineage>
        <taxon>Bacteria</taxon>
        <taxon>Pseudomonadati</taxon>
        <taxon>Pseudomonadota</taxon>
        <taxon>Alphaproteobacteria</taxon>
        <taxon>Rhodospirillales</taxon>
        <taxon>Thalassospiraceae</taxon>
        <taxon>Thalassospira</taxon>
    </lineage>
</organism>
<dbReference type="EMBL" id="CP004388">
    <property type="protein sequence ID" value="AJD52886.1"/>
    <property type="molecule type" value="Genomic_DNA"/>
</dbReference>
<reference evidence="1 2" key="1">
    <citation type="journal article" date="2012" name="J. Bacteriol.">
        <title>Genome sequence of Thalassospira xiamenensis type strain M-5.</title>
        <authorList>
            <person name="Lai Q."/>
            <person name="Shao Z."/>
        </authorList>
    </citation>
    <scope>NUCLEOTIDE SEQUENCE [LARGE SCALE GENOMIC DNA]</scope>
    <source>
        <strain evidence="1 2">M-5</strain>
    </source>
</reference>
<dbReference type="Gene3D" id="3.40.190.10">
    <property type="entry name" value="Periplasmic binding protein-like II"/>
    <property type="match status" value="2"/>
</dbReference>
<dbReference type="AlphaFoldDB" id="A0AB72UEY3"/>